<evidence type="ECO:0000256" key="7">
    <source>
        <dbReference type="ARBA" id="ARBA00023300"/>
    </source>
</evidence>
<dbReference type="GO" id="GO:0006099">
    <property type="term" value="P:tricarboxylic acid cycle"/>
    <property type="evidence" value="ECO:0007669"/>
    <property type="project" value="InterPro"/>
</dbReference>
<keyword evidence="12" id="KW-1185">Reference proteome</keyword>
<evidence type="ECO:0000313" key="11">
    <source>
        <dbReference type="EMBL" id="QGG48591.1"/>
    </source>
</evidence>
<dbReference type="EMBL" id="CP045875">
    <property type="protein sequence ID" value="QGG48591.1"/>
    <property type="molecule type" value="Genomic_DNA"/>
</dbReference>
<dbReference type="EC" id="4.1.1.31" evidence="3 9"/>
<dbReference type="RefSeq" id="WP_153725734.1">
    <property type="nucleotide sequence ID" value="NZ_CP045875.1"/>
</dbReference>
<dbReference type="PANTHER" id="PTHR30523:SF6">
    <property type="entry name" value="PHOSPHOENOLPYRUVATE CARBOXYLASE"/>
    <property type="match status" value="1"/>
</dbReference>
<dbReference type="Gene3D" id="1.20.1440.90">
    <property type="entry name" value="Phosphoenolpyruvate/pyruvate domain"/>
    <property type="match status" value="1"/>
</dbReference>
<dbReference type="HAMAP" id="MF_00595">
    <property type="entry name" value="PEPcase_type1"/>
    <property type="match status" value="1"/>
</dbReference>
<dbReference type="GO" id="GO:0000287">
    <property type="term" value="F:magnesium ion binding"/>
    <property type="evidence" value="ECO:0007669"/>
    <property type="project" value="UniProtKB-UniRule"/>
</dbReference>
<dbReference type="PROSITE" id="PS00781">
    <property type="entry name" value="PEPCASE_1"/>
    <property type="match status" value="1"/>
</dbReference>
<reference evidence="12" key="1">
    <citation type="submission" date="2019-11" db="EMBL/GenBank/DDBJ databases">
        <title>Genome sequence of Heliorestis convoluta strain HH, an alkaliphilic and minimalistic phototrophic bacterium from a soda lake in Egypt.</title>
        <authorList>
            <person name="Dewey E.D."/>
            <person name="Stokes L.M."/>
            <person name="Burchell B.M."/>
            <person name="Shaffer K.N."/>
            <person name="Huntington A.M."/>
            <person name="Baker J.M."/>
            <person name="Nadendla S."/>
            <person name="Giglio M.G."/>
            <person name="Touchman J.W."/>
            <person name="Blankenship R.E."/>
            <person name="Madigan M.T."/>
            <person name="Sattley W.M."/>
        </authorList>
    </citation>
    <scope>NUCLEOTIDE SEQUENCE [LARGE SCALE GENOMIC DNA]</scope>
    <source>
        <strain evidence="12">HH</strain>
    </source>
</reference>
<dbReference type="OrthoDB" id="9768133at2"/>
<dbReference type="PRINTS" id="PR00150">
    <property type="entry name" value="PEPCARBXLASE"/>
</dbReference>
<name>A0A5Q2N2T5_9FIRM</name>
<comment type="catalytic activity">
    <reaction evidence="8 9">
        <text>oxaloacetate + phosphate = phosphoenolpyruvate + hydrogencarbonate</text>
        <dbReference type="Rhea" id="RHEA:28370"/>
        <dbReference type="ChEBI" id="CHEBI:16452"/>
        <dbReference type="ChEBI" id="CHEBI:17544"/>
        <dbReference type="ChEBI" id="CHEBI:43474"/>
        <dbReference type="ChEBI" id="CHEBI:58702"/>
        <dbReference type="EC" id="4.1.1.31"/>
    </reaction>
</comment>
<feature type="active site" evidence="9">
    <location>
        <position position="574"/>
    </location>
</feature>
<evidence type="ECO:0000256" key="3">
    <source>
        <dbReference type="ARBA" id="ARBA00012305"/>
    </source>
</evidence>
<comment type="similarity">
    <text evidence="2 9">Belongs to the PEPCase type 1 family.</text>
</comment>
<dbReference type="Pfam" id="PF00311">
    <property type="entry name" value="PEPcase"/>
    <property type="match status" value="1"/>
</dbReference>
<comment type="cofactor">
    <cofactor evidence="9">
        <name>Mg(2+)</name>
        <dbReference type="ChEBI" id="CHEBI:18420"/>
    </cofactor>
</comment>
<dbReference type="GO" id="GO:0015977">
    <property type="term" value="P:carbon fixation"/>
    <property type="evidence" value="ECO:0007669"/>
    <property type="project" value="UniProtKB-UniRule"/>
</dbReference>
<evidence type="ECO:0000256" key="9">
    <source>
        <dbReference type="HAMAP-Rule" id="MF_00595"/>
    </source>
</evidence>
<dbReference type="KEGG" id="hcv:FTV88_2498"/>
<evidence type="ECO:0000256" key="8">
    <source>
        <dbReference type="ARBA" id="ARBA00048995"/>
    </source>
</evidence>
<comment type="function">
    <text evidence="1 9">Forms oxaloacetate, a four-carbon dicarboxylic acid source for the tricarboxylic acid cycle.</text>
</comment>
<dbReference type="GO" id="GO:0008964">
    <property type="term" value="F:phosphoenolpyruvate carboxylase activity"/>
    <property type="evidence" value="ECO:0007669"/>
    <property type="project" value="UniProtKB-UniRule"/>
</dbReference>
<accession>A0A5Q2N2T5</accession>
<dbReference type="GO" id="GO:0005829">
    <property type="term" value="C:cytosol"/>
    <property type="evidence" value="ECO:0007669"/>
    <property type="project" value="TreeGrafter"/>
</dbReference>
<dbReference type="AlphaFoldDB" id="A0A5Q2N2T5"/>
<sequence length="913" mass="105679">MDMNACSMQLQQDLEKLRRVLDQILEHHGGKALLQQIHKIREMTAMLESNNSESLYKALKEEMIQLKPPLRQQVIRAFAIHLRLINIAEEYHLIRKNRELRLHEELESHPDTLESAILTMKEKQISKETIQQVLNRLSFELVITAHPTEASRRTVLDIKKRILSLLQRLDQPMIPAKDLRKLDQSLFNEIAALWQTDELHCQKPTVMDEVRQGLRYFEETLFDILPDVHQDLEKELEALYGRQEVKVPNFLRFGSWIGGDRDGNPNVTSAITSQTLLKQRELVLKKYDKALVELMRRFSHSTNRVEVSNAFQEKVRQEEELYVKDKKKWPVPTEIYRRKFAIMLERLRHIGEPSRGYQSPDQLLEDLLSIRESVQQHHPVEYEKKMLSKIIRQVQLFGFHLLSLDVRNHSGEHEAAITELLQRVAITEKYADLTEHEKIILLQKVLRDPRSLVIVHAEYSEATEEMLNVFRMIRRAHQTFGKRAIEVYLISKTQSVSDILEVLVLAKEAGIYRVLPTGQVESDINVAPLLETIDDLLAGPEMMKTLFSMDIYRQQLQARNHHQEIMLGYSDGSKDGGTLTAHWRLYKAQQEIDRIAKEQAVSVKFFHGRGGTLGRGALPLNKSIMSQPPEILGNSVKITEQGEVLSSRYLQPDIAYLNLEQAATALLKGAITKEQKNWALQAEAWEMAMEKVTRISLKKYQSLVFHNENFLKYFKQATPLMELGELKIGSRPMARKNSTRFEDLRAIPWVFSWTQTRLFFAAWYAAGTGLSSFAEESEANMKLLEEMYEKWPFFRAVIQNLQIALTKADITIATEYKKLVQDKKVADEVFNDIVAEFRRTEEIVKKITKEKCPEHSPNIVDWVERRSSYICPLNFIQVELIKEMREHVEDDDDLFTDVLLTISGIAAGVGNTG</sequence>
<evidence type="ECO:0000256" key="10">
    <source>
        <dbReference type="PROSITE-ProRule" id="PRU10111"/>
    </source>
</evidence>
<evidence type="ECO:0000256" key="1">
    <source>
        <dbReference type="ARBA" id="ARBA00003670"/>
    </source>
</evidence>
<gene>
    <name evidence="9" type="primary">ppc</name>
    <name evidence="11" type="ORF">FTV88_2498</name>
</gene>
<feature type="active site" evidence="9 10">
    <location>
        <position position="146"/>
    </location>
</feature>
<keyword evidence="11" id="KW-0670">Pyruvate</keyword>
<evidence type="ECO:0000256" key="5">
    <source>
        <dbReference type="ARBA" id="ARBA00022842"/>
    </source>
</evidence>
<keyword evidence="5 9" id="KW-0460">Magnesium</keyword>
<protein>
    <recommendedName>
        <fullName evidence="4 9">Phosphoenolpyruvate carboxylase</fullName>
        <shortName evidence="9">PEPC</shortName>
        <shortName evidence="9">PEPCase</shortName>
        <ecNumber evidence="3 9">4.1.1.31</ecNumber>
    </recommendedName>
</protein>
<dbReference type="PANTHER" id="PTHR30523">
    <property type="entry name" value="PHOSPHOENOLPYRUVATE CARBOXYLASE"/>
    <property type="match status" value="1"/>
</dbReference>
<dbReference type="InterPro" id="IPR022805">
    <property type="entry name" value="PEP_COase_bac/pln-type"/>
</dbReference>
<dbReference type="Proteomes" id="UP000366051">
    <property type="component" value="Chromosome"/>
</dbReference>
<dbReference type="NCBIfam" id="NF000584">
    <property type="entry name" value="PRK00009.1"/>
    <property type="match status" value="1"/>
</dbReference>
<dbReference type="SUPFAM" id="SSF51621">
    <property type="entry name" value="Phosphoenolpyruvate/pyruvate domain"/>
    <property type="match status" value="1"/>
</dbReference>
<keyword evidence="6 9" id="KW-0456">Lyase</keyword>
<evidence type="ECO:0000313" key="12">
    <source>
        <dbReference type="Proteomes" id="UP000366051"/>
    </source>
</evidence>
<comment type="subunit">
    <text evidence="9">Homotetramer.</text>
</comment>
<evidence type="ECO:0000256" key="2">
    <source>
        <dbReference type="ARBA" id="ARBA00008346"/>
    </source>
</evidence>
<proteinExistence type="inferred from homology"/>
<organism evidence="11 12">
    <name type="scientific">Heliorestis convoluta</name>
    <dbReference type="NCBI Taxonomy" id="356322"/>
    <lineage>
        <taxon>Bacteria</taxon>
        <taxon>Bacillati</taxon>
        <taxon>Bacillota</taxon>
        <taxon>Clostridia</taxon>
        <taxon>Eubacteriales</taxon>
        <taxon>Heliobacteriaceae</taxon>
        <taxon>Heliorestis</taxon>
    </lineage>
</organism>
<dbReference type="InterPro" id="IPR018129">
    <property type="entry name" value="PEP_COase_Lys_AS"/>
</dbReference>
<dbReference type="InterPro" id="IPR015813">
    <property type="entry name" value="Pyrv/PenolPyrv_kinase-like_dom"/>
</dbReference>
<dbReference type="InterPro" id="IPR021135">
    <property type="entry name" value="PEP_COase"/>
</dbReference>
<evidence type="ECO:0000256" key="4">
    <source>
        <dbReference type="ARBA" id="ARBA00022419"/>
    </source>
</evidence>
<evidence type="ECO:0000256" key="6">
    <source>
        <dbReference type="ARBA" id="ARBA00023239"/>
    </source>
</evidence>
<dbReference type="GO" id="GO:0006107">
    <property type="term" value="P:oxaloacetate metabolic process"/>
    <property type="evidence" value="ECO:0007669"/>
    <property type="project" value="UniProtKB-UniRule"/>
</dbReference>
<keyword evidence="7 9" id="KW-0120">Carbon dioxide fixation</keyword>